<dbReference type="NCBIfam" id="TIGR00112">
    <property type="entry name" value="proC"/>
    <property type="match status" value="1"/>
</dbReference>
<dbReference type="InterPro" id="IPR036291">
    <property type="entry name" value="NAD(P)-bd_dom_sf"/>
</dbReference>
<dbReference type="PANTHER" id="PTHR11645:SF0">
    <property type="entry name" value="PYRROLINE-5-CARBOXYLATE REDUCTASE 3"/>
    <property type="match status" value="1"/>
</dbReference>
<name>A0ABT0I2S7_9LACO</name>
<keyword evidence="5" id="KW-0963">Cytoplasm</keyword>
<evidence type="ECO:0000256" key="5">
    <source>
        <dbReference type="HAMAP-Rule" id="MF_01925"/>
    </source>
</evidence>
<dbReference type="InterPro" id="IPR008927">
    <property type="entry name" value="6-PGluconate_DH-like_C_sf"/>
</dbReference>
<protein>
    <recommendedName>
        <fullName evidence="5 6">Pyrroline-5-carboxylate reductase</fullName>
        <shortName evidence="5">P5C reductase</shortName>
        <shortName evidence="5">P5CR</shortName>
        <ecNumber evidence="5 6">1.5.1.2</ecNumber>
    </recommendedName>
    <alternativeName>
        <fullName evidence="5">PCA reductase</fullName>
    </alternativeName>
</protein>
<dbReference type="InterPro" id="IPR028939">
    <property type="entry name" value="P5C_Rdtase_cat_N"/>
</dbReference>
<keyword evidence="3 5" id="KW-0521">NADP</keyword>
<evidence type="ECO:0000256" key="2">
    <source>
        <dbReference type="ARBA" id="ARBA00022650"/>
    </source>
</evidence>
<evidence type="ECO:0000259" key="9">
    <source>
        <dbReference type="Pfam" id="PF14748"/>
    </source>
</evidence>
<dbReference type="GO" id="GO:0004735">
    <property type="term" value="F:pyrroline-5-carboxylate reductase activity"/>
    <property type="evidence" value="ECO:0007669"/>
    <property type="project" value="UniProtKB-EC"/>
</dbReference>
<comment type="pathway">
    <text evidence="5 7">Amino-acid biosynthesis; L-proline biosynthesis; L-proline from L-glutamate 5-semialdehyde: step 1/1.</text>
</comment>
<dbReference type="PANTHER" id="PTHR11645">
    <property type="entry name" value="PYRROLINE-5-CARBOXYLATE REDUCTASE"/>
    <property type="match status" value="1"/>
</dbReference>
<evidence type="ECO:0000256" key="1">
    <source>
        <dbReference type="ARBA" id="ARBA00005525"/>
    </source>
</evidence>
<comment type="similarity">
    <text evidence="1 5 7">Belongs to the pyrroline-5-carboxylate reductase family.</text>
</comment>
<evidence type="ECO:0000256" key="7">
    <source>
        <dbReference type="RuleBase" id="RU003903"/>
    </source>
</evidence>
<dbReference type="RefSeq" id="WP_220751322.1">
    <property type="nucleotide sequence ID" value="NZ_BPLL01000012.1"/>
</dbReference>
<dbReference type="PIRSF" id="PIRSF000193">
    <property type="entry name" value="Pyrrol-5-carb_rd"/>
    <property type="match status" value="1"/>
</dbReference>
<comment type="catalytic activity">
    <reaction evidence="5 7">
        <text>L-proline + NADP(+) = (S)-1-pyrroline-5-carboxylate + NADPH + 2 H(+)</text>
        <dbReference type="Rhea" id="RHEA:14109"/>
        <dbReference type="ChEBI" id="CHEBI:15378"/>
        <dbReference type="ChEBI" id="CHEBI:17388"/>
        <dbReference type="ChEBI" id="CHEBI:57783"/>
        <dbReference type="ChEBI" id="CHEBI:58349"/>
        <dbReference type="ChEBI" id="CHEBI:60039"/>
        <dbReference type="EC" id="1.5.1.2"/>
    </reaction>
</comment>
<comment type="caution">
    <text evidence="10">The sequence shown here is derived from an EMBL/GenBank/DDBJ whole genome shotgun (WGS) entry which is preliminary data.</text>
</comment>
<evidence type="ECO:0000313" key="10">
    <source>
        <dbReference type="EMBL" id="MCK8624996.1"/>
    </source>
</evidence>
<dbReference type="Pfam" id="PF03807">
    <property type="entry name" value="F420_oxidored"/>
    <property type="match status" value="1"/>
</dbReference>
<evidence type="ECO:0000313" key="11">
    <source>
        <dbReference type="Proteomes" id="UP001522905"/>
    </source>
</evidence>
<feature type="domain" description="Pyrroline-5-carboxylate reductase dimerisation" evidence="9">
    <location>
        <begin position="160"/>
        <end position="258"/>
    </location>
</feature>
<dbReference type="InterPro" id="IPR029036">
    <property type="entry name" value="P5CR_dimer"/>
</dbReference>
<comment type="catalytic activity">
    <reaction evidence="5">
        <text>L-proline + NAD(+) = (S)-1-pyrroline-5-carboxylate + NADH + 2 H(+)</text>
        <dbReference type="Rhea" id="RHEA:14105"/>
        <dbReference type="ChEBI" id="CHEBI:15378"/>
        <dbReference type="ChEBI" id="CHEBI:17388"/>
        <dbReference type="ChEBI" id="CHEBI:57540"/>
        <dbReference type="ChEBI" id="CHEBI:57945"/>
        <dbReference type="ChEBI" id="CHEBI:60039"/>
        <dbReference type="EC" id="1.5.1.2"/>
    </reaction>
</comment>
<keyword evidence="2 5" id="KW-0641">Proline biosynthesis</keyword>
<evidence type="ECO:0000256" key="3">
    <source>
        <dbReference type="ARBA" id="ARBA00022857"/>
    </source>
</evidence>
<dbReference type="InterPro" id="IPR053790">
    <property type="entry name" value="P5CR-like_CS"/>
</dbReference>
<accession>A0ABT0I2S7</accession>
<dbReference type="EC" id="1.5.1.2" evidence="5 6"/>
<dbReference type="SUPFAM" id="SSF48179">
    <property type="entry name" value="6-phosphogluconate dehydrogenase C-terminal domain-like"/>
    <property type="match status" value="1"/>
</dbReference>
<keyword evidence="4 5" id="KW-0560">Oxidoreductase</keyword>
<dbReference type="Proteomes" id="UP001522905">
    <property type="component" value="Unassembled WGS sequence"/>
</dbReference>
<evidence type="ECO:0000256" key="4">
    <source>
        <dbReference type="ARBA" id="ARBA00023002"/>
    </source>
</evidence>
<keyword evidence="5 7" id="KW-0028">Amino-acid biosynthesis</keyword>
<gene>
    <name evidence="5 10" type="primary">proC</name>
    <name evidence="10" type="ORF">LNP07_05645</name>
</gene>
<comment type="function">
    <text evidence="5">Catalyzes the reduction of 1-pyrroline-5-carboxylate (PCA) to L-proline.</text>
</comment>
<dbReference type="HAMAP" id="MF_01925">
    <property type="entry name" value="P5C_reductase"/>
    <property type="match status" value="1"/>
</dbReference>
<feature type="domain" description="Pyrroline-5-carboxylate reductase catalytic N-terminal" evidence="8">
    <location>
        <begin position="3"/>
        <end position="96"/>
    </location>
</feature>
<sequence length="261" mass="28492">MNIGFIGVGNMAKAIIKGMVASKSFDSKNIFVHSRNKQKYEKFANEYNLTSVDNNVEVVDKSDFVFLAVTPNAVQDILSEVREHLSNDKVLISIVSGLTIDRLEELTSYDQPILRTLPNINSSICEGLTVYKNNKNLSGDLRDKSIEILNSFGSSLELPETNFDIAGILGGCTPAYAYLFVDSLSRVGVKYGLTKDQATKIAAKAVLGSSKMVMESDETPYSLIDDVCSPGGDTIKGLLSMEEHGFQKSITKGIDSIIKDD</sequence>
<comment type="subcellular location">
    <subcellularLocation>
        <location evidence="5">Cytoplasm</location>
    </subcellularLocation>
</comment>
<evidence type="ECO:0000256" key="6">
    <source>
        <dbReference type="NCBIfam" id="TIGR00112"/>
    </source>
</evidence>
<dbReference type="InterPro" id="IPR000304">
    <property type="entry name" value="Pyrroline-COOH_reductase"/>
</dbReference>
<dbReference type="Gene3D" id="3.40.50.720">
    <property type="entry name" value="NAD(P)-binding Rossmann-like Domain"/>
    <property type="match status" value="1"/>
</dbReference>
<reference evidence="10 11" key="1">
    <citation type="submission" date="2021-11" db="EMBL/GenBank/DDBJ databases">
        <title>Comparative genomics of bee honey and flower isolates.</title>
        <authorList>
            <person name="Bechtner J.D."/>
            <person name="Gallus M.K."/>
            <person name="Ehrmann M."/>
        </authorList>
    </citation>
    <scope>NUCLEOTIDE SEQUENCE [LARGE SCALE GENOMIC DNA]</scope>
    <source>
        <strain evidence="10 11">M161</strain>
    </source>
</reference>
<keyword evidence="11" id="KW-1185">Reference proteome</keyword>
<evidence type="ECO:0000259" key="8">
    <source>
        <dbReference type="Pfam" id="PF03807"/>
    </source>
</evidence>
<dbReference type="EMBL" id="JAJIAO010000006">
    <property type="protein sequence ID" value="MCK8624996.1"/>
    <property type="molecule type" value="Genomic_DNA"/>
</dbReference>
<organism evidence="10 11">
    <name type="scientific">Apilactobacillus xinyiensis</name>
    <dbReference type="NCBI Taxonomy" id="2841032"/>
    <lineage>
        <taxon>Bacteria</taxon>
        <taxon>Bacillati</taxon>
        <taxon>Bacillota</taxon>
        <taxon>Bacilli</taxon>
        <taxon>Lactobacillales</taxon>
        <taxon>Lactobacillaceae</taxon>
        <taxon>Apilactobacillus</taxon>
    </lineage>
</organism>
<dbReference type="PROSITE" id="PS00521">
    <property type="entry name" value="P5CR"/>
    <property type="match status" value="1"/>
</dbReference>
<dbReference type="Pfam" id="PF14748">
    <property type="entry name" value="P5CR_dimer"/>
    <property type="match status" value="1"/>
</dbReference>
<proteinExistence type="inferred from homology"/>
<dbReference type="Gene3D" id="1.10.3730.10">
    <property type="entry name" value="ProC C-terminal domain-like"/>
    <property type="match status" value="1"/>
</dbReference>
<dbReference type="SUPFAM" id="SSF51735">
    <property type="entry name" value="NAD(P)-binding Rossmann-fold domains"/>
    <property type="match status" value="1"/>
</dbReference>